<gene>
    <name evidence="8" type="ORF">EUU22_24450</name>
</gene>
<keyword evidence="4" id="KW-0238">DNA-binding</keyword>
<protein>
    <submittedName>
        <fullName evidence="8">Response regulator</fullName>
    </submittedName>
</protein>
<proteinExistence type="predicted"/>
<dbReference type="GO" id="GO:0000976">
    <property type="term" value="F:transcription cis-regulatory region binding"/>
    <property type="evidence" value="ECO:0007669"/>
    <property type="project" value="TreeGrafter"/>
</dbReference>
<evidence type="ECO:0000313" key="8">
    <source>
        <dbReference type="EMBL" id="RYB95958.1"/>
    </source>
</evidence>
<evidence type="ECO:0000256" key="4">
    <source>
        <dbReference type="ARBA" id="ARBA00023125"/>
    </source>
</evidence>
<dbReference type="Gene3D" id="3.40.50.2300">
    <property type="match status" value="1"/>
</dbReference>
<comment type="caution">
    <text evidence="8">The sequence shown here is derived from an EMBL/GenBank/DDBJ whole genome shotgun (WGS) entry which is preliminary data.</text>
</comment>
<dbReference type="SUPFAM" id="SSF52172">
    <property type="entry name" value="CheY-like"/>
    <property type="match status" value="1"/>
</dbReference>
<keyword evidence="1 6" id="KW-0597">Phosphoprotein</keyword>
<dbReference type="InterPro" id="IPR011006">
    <property type="entry name" value="CheY-like_superfamily"/>
</dbReference>
<feature type="domain" description="Response regulatory" evidence="7">
    <location>
        <begin position="3"/>
        <end position="120"/>
    </location>
</feature>
<dbReference type="OrthoDB" id="5292887at2"/>
<sequence>MISILCIEDEVDVRTLIVEELTDAGFVVLQASNGREGLDVMVAKWPDIVICDVSMPEMTGTELLAEIQLNHPDLAMTPFIFLTAMADKETRLEGLRAGADDYLLKPVDFDELMAKIEGCVKRIENARKTGRAF</sequence>
<organism evidence="8 9">
    <name type="scientific">Ciceribacter ferrooxidans</name>
    <dbReference type="NCBI Taxonomy" id="2509717"/>
    <lineage>
        <taxon>Bacteria</taxon>
        <taxon>Pseudomonadati</taxon>
        <taxon>Pseudomonadota</taxon>
        <taxon>Alphaproteobacteria</taxon>
        <taxon>Hyphomicrobiales</taxon>
        <taxon>Rhizobiaceae</taxon>
        <taxon>Ciceribacter</taxon>
    </lineage>
</organism>
<evidence type="ECO:0000259" key="7">
    <source>
        <dbReference type="PROSITE" id="PS50110"/>
    </source>
</evidence>
<dbReference type="InterPro" id="IPR001789">
    <property type="entry name" value="Sig_transdc_resp-reg_receiver"/>
</dbReference>
<keyword evidence="3" id="KW-0805">Transcription regulation</keyword>
<dbReference type="RefSeq" id="WP_129334569.1">
    <property type="nucleotide sequence ID" value="NZ_SDVB01000420.1"/>
</dbReference>
<dbReference type="EMBL" id="SDVB01000420">
    <property type="protein sequence ID" value="RYB95958.1"/>
    <property type="molecule type" value="Genomic_DNA"/>
</dbReference>
<dbReference type="GO" id="GO:0005829">
    <property type="term" value="C:cytosol"/>
    <property type="evidence" value="ECO:0007669"/>
    <property type="project" value="TreeGrafter"/>
</dbReference>
<name>A0A4Q2S335_9HYPH</name>
<dbReference type="InterPro" id="IPR039420">
    <property type="entry name" value="WalR-like"/>
</dbReference>
<evidence type="ECO:0000256" key="5">
    <source>
        <dbReference type="ARBA" id="ARBA00023163"/>
    </source>
</evidence>
<keyword evidence="2" id="KW-0902">Two-component regulatory system</keyword>
<dbReference type="SMART" id="SM00448">
    <property type="entry name" value="REC"/>
    <property type="match status" value="1"/>
</dbReference>
<reference evidence="8 9" key="1">
    <citation type="submission" date="2019-01" db="EMBL/GenBank/DDBJ databases">
        <authorList>
            <person name="Deng T."/>
        </authorList>
    </citation>
    <scope>NUCLEOTIDE SEQUENCE [LARGE SCALE GENOMIC DNA]</scope>
    <source>
        <strain evidence="8 9">F8825</strain>
    </source>
</reference>
<evidence type="ECO:0000256" key="2">
    <source>
        <dbReference type="ARBA" id="ARBA00023012"/>
    </source>
</evidence>
<dbReference type="GO" id="GO:0000156">
    <property type="term" value="F:phosphorelay response regulator activity"/>
    <property type="evidence" value="ECO:0007669"/>
    <property type="project" value="TreeGrafter"/>
</dbReference>
<keyword evidence="9" id="KW-1185">Reference proteome</keyword>
<dbReference type="AlphaFoldDB" id="A0A4Q2S335"/>
<dbReference type="Pfam" id="PF00072">
    <property type="entry name" value="Response_reg"/>
    <property type="match status" value="1"/>
</dbReference>
<evidence type="ECO:0000256" key="3">
    <source>
        <dbReference type="ARBA" id="ARBA00023015"/>
    </source>
</evidence>
<evidence type="ECO:0000256" key="6">
    <source>
        <dbReference type="PROSITE-ProRule" id="PRU00169"/>
    </source>
</evidence>
<dbReference type="Proteomes" id="UP000291088">
    <property type="component" value="Unassembled WGS sequence"/>
</dbReference>
<keyword evidence="5" id="KW-0804">Transcription</keyword>
<dbReference type="PROSITE" id="PS50110">
    <property type="entry name" value="RESPONSE_REGULATORY"/>
    <property type="match status" value="1"/>
</dbReference>
<dbReference type="PANTHER" id="PTHR48111:SF1">
    <property type="entry name" value="TWO-COMPONENT RESPONSE REGULATOR ORR33"/>
    <property type="match status" value="1"/>
</dbReference>
<evidence type="ECO:0000313" key="9">
    <source>
        <dbReference type="Proteomes" id="UP000291088"/>
    </source>
</evidence>
<feature type="modified residue" description="4-aspartylphosphate" evidence="6">
    <location>
        <position position="52"/>
    </location>
</feature>
<dbReference type="CDD" id="cd17574">
    <property type="entry name" value="REC_OmpR"/>
    <property type="match status" value="1"/>
</dbReference>
<dbReference type="GO" id="GO:0032993">
    <property type="term" value="C:protein-DNA complex"/>
    <property type="evidence" value="ECO:0007669"/>
    <property type="project" value="TreeGrafter"/>
</dbReference>
<dbReference type="PANTHER" id="PTHR48111">
    <property type="entry name" value="REGULATOR OF RPOS"/>
    <property type="match status" value="1"/>
</dbReference>
<accession>A0A4Q2S335</accession>
<dbReference type="GO" id="GO:0006355">
    <property type="term" value="P:regulation of DNA-templated transcription"/>
    <property type="evidence" value="ECO:0007669"/>
    <property type="project" value="TreeGrafter"/>
</dbReference>
<evidence type="ECO:0000256" key="1">
    <source>
        <dbReference type="ARBA" id="ARBA00022553"/>
    </source>
</evidence>